<keyword evidence="1" id="KW-1133">Transmembrane helix</keyword>
<dbReference type="EMBL" id="JAQQWN010000009">
    <property type="protein sequence ID" value="KAK8066703.1"/>
    <property type="molecule type" value="Genomic_DNA"/>
</dbReference>
<proteinExistence type="predicted"/>
<gene>
    <name evidence="2" type="ORF">PG997_013450</name>
</gene>
<feature type="transmembrane region" description="Helical" evidence="1">
    <location>
        <begin position="143"/>
        <end position="162"/>
    </location>
</feature>
<evidence type="ECO:0000313" key="3">
    <source>
        <dbReference type="Proteomes" id="UP001433268"/>
    </source>
</evidence>
<accession>A0ABR1V674</accession>
<evidence type="ECO:0000313" key="2">
    <source>
        <dbReference type="EMBL" id="KAK8066703.1"/>
    </source>
</evidence>
<dbReference type="RefSeq" id="XP_066663456.1">
    <property type="nucleotide sequence ID" value="XM_066817764.1"/>
</dbReference>
<keyword evidence="3" id="KW-1185">Reference proteome</keyword>
<reference evidence="2 3" key="1">
    <citation type="submission" date="2023-01" db="EMBL/GenBank/DDBJ databases">
        <title>Analysis of 21 Apiospora genomes using comparative genomics revels a genus with tremendous synthesis potential of carbohydrate active enzymes and secondary metabolites.</title>
        <authorList>
            <person name="Sorensen T."/>
        </authorList>
    </citation>
    <scope>NUCLEOTIDE SEQUENCE [LARGE SCALE GENOMIC DNA]</scope>
    <source>
        <strain evidence="2 3">CBS 114990</strain>
    </source>
</reference>
<comment type="caution">
    <text evidence="2">The sequence shown here is derived from an EMBL/GenBank/DDBJ whole genome shotgun (WGS) entry which is preliminary data.</text>
</comment>
<organism evidence="2 3">
    <name type="scientific">Apiospora hydei</name>
    <dbReference type="NCBI Taxonomy" id="1337664"/>
    <lineage>
        <taxon>Eukaryota</taxon>
        <taxon>Fungi</taxon>
        <taxon>Dikarya</taxon>
        <taxon>Ascomycota</taxon>
        <taxon>Pezizomycotina</taxon>
        <taxon>Sordariomycetes</taxon>
        <taxon>Xylariomycetidae</taxon>
        <taxon>Amphisphaeriales</taxon>
        <taxon>Apiosporaceae</taxon>
        <taxon>Apiospora</taxon>
    </lineage>
</organism>
<keyword evidence="1" id="KW-0472">Membrane</keyword>
<name>A0ABR1V674_9PEZI</name>
<keyword evidence="1" id="KW-0812">Transmembrane</keyword>
<protein>
    <submittedName>
        <fullName evidence="2">Uncharacterized protein</fullName>
    </submittedName>
</protein>
<dbReference type="GeneID" id="92050824"/>
<dbReference type="Proteomes" id="UP001433268">
    <property type="component" value="Unassembled WGS sequence"/>
</dbReference>
<evidence type="ECO:0000256" key="1">
    <source>
        <dbReference type="SAM" id="Phobius"/>
    </source>
</evidence>
<sequence length="329" mass="37864">MARTANHWQVSTFKKVTDADGKCTTEQFTENVETGHKLLDQSCSPTFIKGKPGKPQCVVTSYLSVTTADTVAYRWGAQEYTVPEYQVVDQARLTMYCERRWTSRFRKLVHRYCGLESVMWWDYLEGKTAEFTRFLLSFATAKAFKIAVLLSMLLLIVLGLLAQSLPDERLERTFETHHSILKMLNDTRPVRNLSINMTRQASEAESISFRIEGTHLPDKAVIVDGIKDTAASMYVMGSMLAEFRYGVRDMATDLQWAYESVLSRLTERSQRPWYSFLSIERRMSLSERQLRQEWISATIKLKGTLANLVIEADLTREKLQGYWQISEGC</sequence>